<keyword evidence="1" id="KW-0472">Membrane</keyword>
<proteinExistence type="predicted"/>
<name>A0A366KCL7_9BIFI</name>
<feature type="transmembrane region" description="Helical" evidence="1">
    <location>
        <begin position="41"/>
        <end position="62"/>
    </location>
</feature>
<keyword evidence="4" id="KW-1185">Reference proteome</keyword>
<keyword evidence="1" id="KW-1133">Transmembrane helix</keyword>
<feature type="domain" description="TadE-like" evidence="2">
    <location>
        <begin position="39"/>
        <end position="81"/>
    </location>
</feature>
<dbReference type="AlphaFoldDB" id="A0A366KCL7"/>
<gene>
    <name evidence="3" type="ORF">CRD59_03480</name>
</gene>
<organism evidence="3 4">
    <name type="scientific">Bifidobacterium xylocopae</name>
    <dbReference type="NCBI Taxonomy" id="2493119"/>
    <lineage>
        <taxon>Bacteria</taxon>
        <taxon>Bacillati</taxon>
        <taxon>Actinomycetota</taxon>
        <taxon>Actinomycetes</taxon>
        <taxon>Bifidobacteriales</taxon>
        <taxon>Bifidobacteriaceae</taxon>
        <taxon>Bifidobacterium</taxon>
    </lineage>
</organism>
<evidence type="ECO:0000259" key="2">
    <source>
        <dbReference type="Pfam" id="PF07811"/>
    </source>
</evidence>
<accession>A0A366KCL7</accession>
<dbReference type="Proteomes" id="UP000252345">
    <property type="component" value="Unassembled WGS sequence"/>
</dbReference>
<reference evidence="3 4" key="1">
    <citation type="submission" date="2017-10" db="EMBL/GenBank/DDBJ databases">
        <title>Bifidobacterium xylocopum sp. nov. and Bifidobacterium aemilianum sp. nov., from the carpenter bee (Xylocopa violacea) digestive tract.</title>
        <authorList>
            <person name="Alberoni D."/>
            <person name="Baffoni L."/>
            <person name="Di Gioia D."/>
            <person name="Gaggia F."/>
            <person name="Biavati B."/>
        </authorList>
    </citation>
    <scope>NUCLEOTIDE SEQUENCE [LARGE SCALE GENOMIC DNA]</scope>
    <source>
        <strain evidence="3 4">XV2</strain>
    </source>
</reference>
<comment type="caution">
    <text evidence="3">The sequence shown here is derived from an EMBL/GenBank/DDBJ whole genome shotgun (WGS) entry which is preliminary data.</text>
</comment>
<keyword evidence="1" id="KW-0812">Transmembrane</keyword>
<dbReference type="InterPro" id="IPR012495">
    <property type="entry name" value="TadE-like_dom"/>
</dbReference>
<dbReference type="EMBL" id="PDCH01000005">
    <property type="protein sequence ID" value="RBP99444.1"/>
    <property type="molecule type" value="Genomic_DNA"/>
</dbReference>
<dbReference type="NCBIfam" id="NF041390">
    <property type="entry name" value="TadE_Rv3655c"/>
    <property type="match status" value="1"/>
</dbReference>
<dbReference type="OrthoDB" id="3240460at2"/>
<dbReference type="InterPro" id="IPR049790">
    <property type="entry name" value="Rv3655c/TadE"/>
</dbReference>
<evidence type="ECO:0000256" key="1">
    <source>
        <dbReference type="SAM" id="Phobius"/>
    </source>
</evidence>
<evidence type="ECO:0000313" key="4">
    <source>
        <dbReference type="Proteomes" id="UP000252345"/>
    </source>
</evidence>
<sequence length="145" mass="14745">MPGPHGGVDAPSRLLSWAGSRLRGWSGSCVHWLRRQDPGAVTAEFAVILPAVVAVAALLLGLTQAVCVSMSCQDAARNAAREVVVHRGEGDPAGVAQQVAGTGAATSLERSGQQVRVSVTCPVISTPLGVLPGRVSGSAVAMLNE</sequence>
<protein>
    <recommendedName>
        <fullName evidence="2">TadE-like domain-containing protein</fullName>
    </recommendedName>
</protein>
<evidence type="ECO:0000313" key="3">
    <source>
        <dbReference type="EMBL" id="RBP99444.1"/>
    </source>
</evidence>
<dbReference type="Pfam" id="PF07811">
    <property type="entry name" value="TadE"/>
    <property type="match status" value="1"/>
</dbReference>